<dbReference type="STRING" id="33995.KOEU_10230"/>
<comment type="caution">
    <text evidence="1">The sequence shown here is derived from an EMBL/GenBank/DDBJ whole genome shotgun (WGS) entry which is preliminary data.</text>
</comment>
<organism evidence="1 2">
    <name type="scientific">Komagataeibacter europaeus</name>
    <name type="common">Gluconacetobacter europaeus</name>
    <dbReference type="NCBI Taxonomy" id="33995"/>
    <lineage>
        <taxon>Bacteria</taxon>
        <taxon>Pseudomonadati</taxon>
        <taxon>Pseudomonadota</taxon>
        <taxon>Alphaproteobacteria</taxon>
        <taxon>Acetobacterales</taxon>
        <taxon>Acetobacteraceae</taxon>
        <taxon>Komagataeibacter</taxon>
    </lineage>
</organism>
<evidence type="ECO:0000313" key="1">
    <source>
        <dbReference type="EMBL" id="KON65184.1"/>
    </source>
</evidence>
<reference evidence="1" key="1">
    <citation type="submission" date="2015-08" db="EMBL/GenBank/DDBJ databases">
        <title>Draft genome sequence of Komagataeibacter europaeus CECT 8546 a cellulose producer strain from vinegar produced by the traditional method.</title>
        <authorList>
            <person name="Poehlein A."/>
            <person name="Valera M.J."/>
            <person name="Haack F.S."/>
            <person name="Mas A."/>
            <person name="Daniel R."/>
            <person name="Streit W.R."/>
            <person name="Mateo E."/>
        </authorList>
    </citation>
    <scope>NUCLEOTIDE SEQUENCE [LARGE SCALE GENOMIC DNA]</scope>
    <source>
        <strain evidence="1">CECT 8546</strain>
    </source>
</reference>
<dbReference type="AlphaFoldDB" id="A0A0M0EIU5"/>
<name>A0A0M0EIU5_KOMEU</name>
<dbReference type="RefSeq" id="WP_235450213.1">
    <property type="nucleotide sequence ID" value="NZ_LHUQ01000004.1"/>
</dbReference>
<protein>
    <submittedName>
        <fullName evidence="1">Uncharacterized protein</fullName>
    </submittedName>
</protein>
<sequence length="99" mass="11177">MPPRPDGRTLMAGGGPHRFVVHPGNGTGALPAAARSTTAHHAVYWRAERGFSRKHMRKPAWRAGRDRVSCPNRKDEGRWIVAWKPWRFPARCVIRAMPS</sequence>
<evidence type="ECO:0000313" key="2">
    <source>
        <dbReference type="Proteomes" id="UP000037566"/>
    </source>
</evidence>
<keyword evidence="2" id="KW-1185">Reference proteome</keyword>
<dbReference type="PATRIC" id="fig|33995.3.peg.1121"/>
<gene>
    <name evidence="1" type="ORF">KOEU_10230</name>
</gene>
<dbReference type="EMBL" id="LHUQ01000004">
    <property type="protein sequence ID" value="KON65184.1"/>
    <property type="molecule type" value="Genomic_DNA"/>
</dbReference>
<accession>A0A0M0EIU5</accession>
<proteinExistence type="predicted"/>
<dbReference type="Proteomes" id="UP000037566">
    <property type="component" value="Unassembled WGS sequence"/>
</dbReference>